<dbReference type="GO" id="GO:0003676">
    <property type="term" value="F:nucleic acid binding"/>
    <property type="evidence" value="ECO:0007669"/>
    <property type="project" value="InterPro"/>
</dbReference>
<reference evidence="7" key="1">
    <citation type="submission" date="2017-02" db="EMBL/GenBank/DDBJ databases">
        <title>Novel co-symbiosis in the unique lucinid bivalve Phacoides pectinatus.</title>
        <authorList>
            <person name="Lim S.J."/>
            <person name="Davis B.G."/>
            <person name="Gill D.E."/>
            <person name="Engel A.S."/>
            <person name="Anderson L.C."/>
            <person name="Campbell B.J."/>
        </authorList>
    </citation>
    <scope>NUCLEOTIDE SEQUENCE [LARGE SCALE GENOMIC DNA]</scope>
    <source>
        <strain evidence="7">LUC13016_P6</strain>
    </source>
</reference>
<dbReference type="PANTHER" id="PTHR47959">
    <property type="entry name" value="ATP-DEPENDENT RNA HELICASE RHLE-RELATED"/>
    <property type="match status" value="1"/>
</dbReference>
<gene>
    <name evidence="7" type="ORF">B0D84_02385</name>
</gene>
<dbReference type="AlphaFoldDB" id="A0A657PPC8"/>
<dbReference type="SUPFAM" id="SSF52540">
    <property type="entry name" value="P-loop containing nucleoside triphosphate hydrolases"/>
    <property type="match status" value="1"/>
</dbReference>
<dbReference type="PROSITE" id="PS51195">
    <property type="entry name" value="Q_MOTIF"/>
    <property type="match status" value="1"/>
</dbReference>
<keyword evidence="1" id="KW-0547">Nucleotide-binding</keyword>
<evidence type="ECO:0000313" key="8">
    <source>
        <dbReference type="Proteomes" id="UP000243361"/>
    </source>
</evidence>
<accession>A0A657PPC8</accession>
<evidence type="ECO:0000313" key="7">
    <source>
        <dbReference type="EMBL" id="OQX35422.1"/>
    </source>
</evidence>
<dbReference type="InterPro" id="IPR027417">
    <property type="entry name" value="P-loop_NTPase"/>
</dbReference>
<evidence type="ECO:0000256" key="3">
    <source>
        <dbReference type="ARBA" id="ARBA00022806"/>
    </source>
</evidence>
<dbReference type="PANTHER" id="PTHR47959:SF3">
    <property type="entry name" value="ATP-DEPENDENT RNA HELICASE SRMB"/>
    <property type="match status" value="1"/>
</dbReference>
<name>A0A657PPC8_9GAMM</name>
<evidence type="ECO:0000256" key="4">
    <source>
        <dbReference type="ARBA" id="ARBA00022840"/>
    </source>
</evidence>
<dbReference type="GO" id="GO:0016787">
    <property type="term" value="F:hydrolase activity"/>
    <property type="evidence" value="ECO:0007669"/>
    <property type="project" value="UniProtKB-KW"/>
</dbReference>
<sequence length="61" mass="6492">MFSDLSLHKALLRSLEGLGLVEPTPVQLALVPAAMEGADLRVTAETGSGKTLAFLLPLFQR</sequence>
<evidence type="ECO:0000256" key="5">
    <source>
        <dbReference type="PROSITE-ProRule" id="PRU00552"/>
    </source>
</evidence>
<feature type="domain" description="DEAD-box RNA helicase Q" evidence="6">
    <location>
        <begin position="1"/>
        <end position="28"/>
    </location>
</feature>
<evidence type="ECO:0000256" key="1">
    <source>
        <dbReference type="ARBA" id="ARBA00022741"/>
    </source>
</evidence>
<protein>
    <recommendedName>
        <fullName evidence="6">DEAD-box RNA helicase Q domain-containing protein</fullName>
    </recommendedName>
</protein>
<evidence type="ECO:0000256" key="2">
    <source>
        <dbReference type="ARBA" id="ARBA00022801"/>
    </source>
</evidence>
<dbReference type="EMBL" id="MUIE01000166">
    <property type="protein sequence ID" value="OQX35422.1"/>
    <property type="molecule type" value="Genomic_DNA"/>
</dbReference>
<feature type="short sequence motif" description="Q motif" evidence="5">
    <location>
        <begin position="1"/>
        <end position="28"/>
    </location>
</feature>
<keyword evidence="3" id="KW-0347">Helicase</keyword>
<keyword evidence="2" id="KW-0378">Hydrolase</keyword>
<dbReference type="Gene3D" id="3.40.50.300">
    <property type="entry name" value="P-loop containing nucleotide triphosphate hydrolases"/>
    <property type="match status" value="1"/>
</dbReference>
<dbReference type="GO" id="GO:0003724">
    <property type="term" value="F:RNA helicase activity"/>
    <property type="evidence" value="ECO:0007669"/>
    <property type="project" value="InterPro"/>
</dbReference>
<feature type="non-terminal residue" evidence="7">
    <location>
        <position position="61"/>
    </location>
</feature>
<evidence type="ECO:0000259" key="6">
    <source>
        <dbReference type="PROSITE" id="PS51195"/>
    </source>
</evidence>
<dbReference type="GO" id="GO:0005829">
    <property type="term" value="C:cytosol"/>
    <property type="evidence" value="ECO:0007669"/>
    <property type="project" value="TreeGrafter"/>
</dbReference>
<dbReference type="InterPro" id="IPR011545">
    <property type="entry name" value="DEAD/DEAH_box_helicase_dom"/>
</dbReference>
<keyword evidence="8" id="KW-1185">Reference proteome</keyword>
<organism evidence="7 8">
    <name type="scientific">Candidatus Sedimenticola endophacoides</name>
    <dbReference type="NCBI Taxonomy" id="2548426"/>
    <lineage>
        <taxon>Bacteria</taxon>
        <taxon>Pseudomonadati</taxon>
        <taxon>Pseudomonadota</taxon>
        <taxon>Gammaproteobacteria</taxon>
        <taxon>Chromatiales</taxon>
        <taxon>Sedimenticolaceae</taxon>
        <taxon>Sedimenticola</taxon>
    </lineage>
</organism>
<proteinExistence type="predicted"/>
<dbReference type="InterPro" id="IPR050079">
    <property type="entry name" value="DEAD_box_RNA_helicase"/>
</dbReference>
<comment type="caution">
    <text evidence="7">The sequence shown here is derived from an EMBL/GenBank/DDBJ whole genome shotgun (WGS) entry which is preliminary data.</text>
</comment>
<dbReference type="GO" id="GO:0005524">
    <property type="term" value="F:ATP binding"/>
    <property type="evidence" value="ECO:0007669"/>
    <property type="project" value="UniProtKB-KW"/>
</dbReference>
<keyword evidence="4" id="KW-0067">ATP-binding</keyword>
<dbReference type="Pfam" id="PF00270">
    <property type="entry name" value="DEAD"/>
    <property type="match status" value="1"/>
</dbReference>
<dbReference type="Proteomes" id="UP000243361">
    <property type="component" value="Unassembled WGS sequence"/>
</dbReference>
<dbReference type="InterPro" id="IPR014014">
    <property type="entry name" value="RNA_helicase_DEAD_Q_motif"/>
</dbReference>